<evidence type="ECO:0000256" key="1">
    <source>
        <dbReference type="ARBA" id="ARBA00001946"/>
    </source>
</evidence>
<reference evidence="9" key="2">
    <citation type="submission" date="2015-05" db="EMBL/GenBank/DDBJ databases">
        <authorList>
            <consortium name="Pathogen Informatics"/>
        </authorList>
    </citation>
    <scope>NUCLEOTIDE SEQUENCE [LARGE SCALE GENOMIC DNA]</scope>
    <source>
        <strain evidence="9">L1-83</strain>
    </source>
</reference>
<dbReference type="PANTHER" id="PTHR30001">
    <property type="entry name" value="RIBONUCLEASE"/>
    <property type="match status" value="1"/>
</dbReference>
<dbReference type="Pfam" id="PF10150">
    <property type="entry name" value="RNase_E_G"/>
    <property type="match status" value="2"/>
</dbReference>
<proteinExistence type="predicted"/>
<dbReference type="SUPFAM" id="SSF50249">
    <property type="entry name" value="Nucleic acid-binding proteins"/>
    <property type="match status" value="1"/>
</dbReference>
<dbReference type="STRING" id="360807.ERS852392_01412"/>
<dbReference type="AlphaFoldDB" id="A0A0M6WCH8"/>
<reference evidence="7" key="1">
    <citation type="submission" date="2015-05" db="EMBL/GenBank/DDBJ databases">
        <authorList>
            <person name="Wang D.B."/>
            <person name="Wang M."/>
        </authorList>
    </citation>
    <scope>NUCLEOTIDE SEQUENCE [LARGE SCALE GENOMIC DNA]</scope>
    <source>
        <strain evidence="7">L1-83</strain>
    </source>
</reference>
<keyword evidence="9" id="KW-1185">Reference proteome</keyword>
<dbReference type="Proteomes" id="UP000283492">
    <property type="component" value="Unassembled WGS sequence"/>
</dbReference>
<evidence type="ECO:0000313" key="10">
    <source>
        <dbReference type="Proteomes" id="UP000283492"/>
    </source>
</evidence>
<keyword evidence="4" id="KW-0460">Magnesium</keyword>
<dbReference type="Proteomes" id="UP000049828">
    <property type="component" value="Unassembled WGS sequence"/>
</dbReference>
<evidence type="ECO:0000256" key="5">
    <source>
        <dbReference type="ARBA" id="ARBA00022884"/>
    </source>
</evidence>
<evidence type="ECO:0000256" key="2">
    <source>
        <dbReference type="ARBA" id="ARBA00022723"/>
    </source>
</evidence>
<dbReference type="InterPro" id="IPR012340">
    <property type="entry name" value="NA-bd_OB-fold"/>
</dbReference>
<evidence type="ECO:0000313" key="9">
    <source>
        <dbReference type="Proteomes" id="UP000049828"/>
    </source>
</evidence>
<protein>
    <submittedName>
        <fullName evidence="7 8">Ribonuclease</fullName>
    </submittedName>
</protein>
<keyword evidence="5" id="KW-0694">RNA-binding</keyword>
<gene>
    <name evidence="8" type="ORF">DW914_00620</name>
    <name evidence="7" type="ORF">RIL183_02331</name>
</gene>
<dbReference type="InterPro" id="IPR004659">
    <property type="entry name" value="RNase_E/G"/>
</dbReference>
<dbReference type="EMBL" id="CVRS01000016">
    <property type="protein sequence ID" value="CRL33522.1"/>
    <property type="molecule type" value="Genomic_DNA"/>
</dbReference>
<dbReference type="GO" id="GO:0003723">
    <property type="term" value="F:RNA binding"/>
    <property type="evidence" value="ECO:0007669"/>
    <property type="project" value="UniProtKB-KW"/>
</dbReference>
<keyword evidence="3" id="KW-0378">Hydrolase</keyword>
<dbReference type="RefSeq" id="WP_055039168.1">
    <property type="nucleotide sequence ID" value="NZ_CABJFX010000001.1"/>
</dbReference>
<dbReference type="OrthoDB" id="9804278at2"/>
<evidence type="ECO:0000313" key="8">
    <source>
        <dbReference type="EMBL" id="RHA91730.1"/>
    </source>
</evidence>
<reference evidence="8 10" key="3">
    <citation type="submission" date="2018-08" db="EMBL/GenBank/DDBJ databases">
        <title>A genome reference for cultivated species of the human gut microbiota.</title>
        <authorList>
            <person name="Zou Y."/>
            <person name="Xue W."/>
            <person name="Luo G."/>
        </authorList>
    </citation>
    <scope>NUCLEOTIDE SEQUENCE [LARGE SCALE GENOMIC DNA]</scope>
    <source>
        <strain evidence="8 10">AM42-1AC</strain>
    </source>
</reference>
<keyword evidence="2" id="KW-0479">Metal-binding</keyword>
<dbReference type="GO" id="GO:0006364">
    <property type="term" value="P:rRNA processing"/>
    <property type="evidence" value="ECO:0007669"/>
    <property type="project" value="TreeGrafter"/>
</dbReference>
<organism evidence="7 9">
    <name type="scientific">Roseburia inulinivorans</name>
    <dbReference type="NCBI Taxonomy" id="360807"/>
    <lineage>
        <taxon>Bacteria</taxon>
        <taxon>Bacillati</taxon>
        <taxon>Bacillota</taxon>
        <taxon>Clostridia</taxon>
        <taxon>Lachnospirales</taxon>
        <taxon>Lachnospiraceae</taxon>
        <taxon>Roseburia</taxon>
    </lineage>
</organism>
<name>A0A0M6WCH8_9FIRM</name>
<accession>A0A0M6WCH8</accession>
<dbReference type="PANTHER" id="PTHR30001:SF0">
    <property type="entry name" value="RIBONUCLEASE G"/>
    <property type="match status" value="1"/>
</dbReference>
<dbReference type="InterPro" id="IPR019307">
    <property type="entry name" value="RNA-bd_AU-1/RNase_E/G"/>
</dbReference>
<dbReference type="GO" id="GO:0004540">
    <property type="term" value="F:RNA nuclease activity"/>
    <property type="evidence" value="ECO:0007669"/>
    <property type="project" value="InterPro"/>
</dbReference>
<evidence type="ECO:0000259" key="6">
    <source>
        <dbReference type="Pfam" id="PF10150"/>
    </source>
</evidence>
<evidence type="ECO:0000256" key="3">
    <source>
        <dbReference type="ARBA" id="ARBA00022801"/>
    </source>
</evidence>
<dbReference type="GO" id="GO:0046872">
    <property type="term" value="F:metal ion binding"/>
    <property type="evidence" value="ECO:0007669"/>
    <property type="project" value="UniProtKB-KW"/>
</dbReference>
<evidence type="ECO:0000313" key="7">
    <source>
        <dbReference type="EMBL" id="CRL33522.1"/>
    </source>
</evidence>
<dbReference type="CDD" id="cd04453">
    <property type="entry name" value="S1_RNase_E"/>
    <property type="match status" value="1"/>
</dbReference>
<sequence>MNKYIITHEKIKMQNREEQDFIVSALYNQGKKMIEVSLTPPDEDSLLGNIYIGRVENVVQNIRAAFVKISPEQTCYLSLDDLKNAHFTKKLSAKKEIVAGDELLVQVEREALKTKEPAVTANLSFAGKYAVLTSGNRRLGISSKLNKEQKAHYKELLHEFDTESYGLIIRTNAASVADETLIAEIRSLEQEWSQMRENVCHKTCYSVLKKARPTYLEDVKNQREGSVSEIITDDRGLFETICMDYGIHPKQFMTNGSVPVPVDQFQVPTISGTADSLTLTYYHDPMLTLSSLYSVKSSLEKALREQIWLKSGASIVLQHTEALTVIDVNSGKNIIKKEMRENLLRINLEAAKEIAYQLRLRNISGIIIIDFINLLAKEDEAVLLKEFRTYLKDDPVKTDLIDMTRLGLVEVTRKKIKKSLRDSLKMN</sequence>
<feature type="domain" description="RNA-binding protein AU-1/Ribonuclease E/G" evidence="6">
    <location>
        <begin position="124"/>
        <end position="241"/>
    </location>
</feature>
<dbReference type="EMBL" id="QSFX01000001">
    <property type="protein sequence ID" value="RHA91730.1"/>
    <property type="molecule type" value="Genomic_DNA"/>
</dbReference>
<dbReference type="Gene3D" id="2.40.50.140">
    <property type="entry name" value="Nucleic acid-binding proteins"/>
    <property type="match status" value="1"/>
</dbReference>
<evidence type="ECO:0000256" key="4">
    <source>
        <dbReference type="ARBA" id="ARBA00022842"/>
    </source>
</evidence>
<comment type="cofactor">
    <cofactor evidence="1">
        <name>Mg(2+)</name>
        <dbReference type="ChEBI" id="CHEBI:18420"/>
    </cofactor>
</comment>
<dbReference type="GO" id="GO:0016787">
    <property type="term" value="F:hydrolase activity"/>
    <property type="evidence" value="ECO:0007669"/>
    <property type="project" value="UniProtKB-KW"/>
</dbReference>
<feature type="domain" description="RNA-binding protein AU-1/Ribonuclease E/G" evidence="6">
    <location>
        <begin position="280"/>
        <end position="415"/>
    </location>
</feature>
<dbReference type="GO" id="GO:0005737">
    <property type="term" value="C:cytoplasm"/>
    <property type="evidence" value="ECO:0007669"/>
    <property type="project" value="TreeGrafter"/>
</dbReference>
<dbReference type="GeneID" id="75164003"/>